<dbReference type="EMBL" id="JBHSON010000044">
    <property type="protein sequence ID" value="MFC5749657.1"/>
    <property type="molecule type" value="Genomic_DNA"/>
</dbReference>
<reference evidence="4" key="1">
    <citation type="journal article" date="2019" name="Int. J. Syst. Evol. Microbiol.">
        <title>The Global Catalogue of Microorganisms (GCM) 10K type strain sequencing project: providing services to taxonomists for standard genome sequencing and annotation.</title>
        <authorList>
            <consortium name="The Broad Institute Genomics Platform"/>
            <consortium name="The Broad Institute Genome Sequencing Center for Infectious Disease"/>
            <person name="Wu L."/>
            <person name="Ma J."/>
        </authorList>
    </citation>
    <scope>NUCLEOTIDE SEQUENCE [LARGE SCALE GENOMIC DNA]</scope>
    <source>
        <strain evidence="4">KCTC 42087</strain>
    </source>
</reference>
<dbReference type="Gene3D" id="3.40.50.12780">
    <property type="entry name" value="N-terminal domain of ligase-like"/>
    <property type="match status" value="1"/>
</dbReference>
<dbReference type="InterPro" id="IPR042099">
    <property type="entry name" value="ANL_N_sf"/>
</dbReference>
<dbReference type="InterPro" id="IPR020845">
    <property type="entry name" value="AMP-binding_CS"/>
</dbReference>
<dbReference type="InterPro" id="IPR025110">
    <property type="entry name" value="AMP-bd_C"/>
</dbReference>
<dbReference type="RefSeq" id="WP_378285384.1">
    <property type="nucleotide sequence ID" value="NZ_JBHSON010000044.1"/>
</dbReference>
<dbReference type="PANTHER" id="PTHR43767">
    <property type="entry name" value="LONG-CHAIN-FATTY-ACID--COA LIGASE"/>
    <property type="match status" value="1"/>
</dbReference>
<dbReference type="PANTHER" id="PTHR43767:SF7">
    <property type="entry name" value="MEDIUM_LONG-CHAIN-FATTY-ACID--COA LIGASE FADD8"/>
    <property type="match status" value="1"/>
</dbReference>
<organism evidence="3 4">
    <name type="scientific">Actinomadura rugatobispora</name>
    <dbReference type="NCBI Taxonomy" id="1994"/>
    <lineage>
        <taxon>Bacteria</taxon>
        <taxon>Bacillati</taxon>
        <taxon>Actinomycetota</taxon>
        <taxon>Actinomycetes</taxon>
        <taxon>Streptosporangiales</taxon>
        <taxon>Thermomonosporaceae</taxon>
        <taxon>Actinomadura</taxon>
    </lineage>
</organism>
<protein>
    <submittedName>
        <fullName evidence="3">AMP-binding protein</fullName>
    </submittedName>
</protein>
<dbReference type="InterPro" id="IPR050237">
    <property type="entry name" value="ATP-dep_AMP-bd_enzyme"/>
</dbReference>
<evidence type="ECO:0000313" key="3">
    <source>
        <dbReference type="EMBL" id="MFC5749657.1"/>
    </source>
</evidence>
<dbReference type="Proteomes" id="UP001596074">
    <property type="component" value="Unassembled WGS sequence"/>
</dbReference>
<comment type="caution">
    <text evidence="3">The sequence shown here is derived from an EMBL/GenBank/DDBJ whole genome shotgun (WGS) entry which is preliminary data.</text>
</comment>
<evidence type="ECO:0000313" key="4">
    <source>
        <dbReference type="Proteomes" id="UP001596074"/>
    </source>
</evidence>
<dbReference type="Pfam" id="PF13193">
    <property type="entry name" value="AMP-binding_C"/>
    <property type="match status" value="1"/>
</dbReference>
<dbReference type="InterPro" id="IPR000873">
    <property type="entry name" value="AMP-dep_synth/lig_dom"/>
</dbReference>
<keyword evidence="4" id="KW-1185">Reference proteome</keyword>
<sequence length="516" mass="54800">MTTCLAEIIRHWAVAAPDQPAVTVPGTGPGGDLTRTFRELDAAASRVGQGLAAAGVRPGDLVAHLGRNSMAYCEFLYGASKVRATVASLNWRLSSGELAAILAEARPRLVVADAEFAPTLATALTAAGLSPQVLVVPPGGGPAPDGYASYPAWRDAQRTVDPGLVPEPDDIALVFFTSGTTGTPKGVMLGVRGIREQLAHPPAWRSVRPGVATLVVSPVFHVGGTVQIYVNGHHGGHVVLLPDPKPGAVLAAIERHRVEIAMLVPVMIHQLLDDPALPGTDLSSLRTIAYGASPIAPALLARALRALDCGFVQAYGMTETTAPIAHLDQADHDPDDPRGRLASAGRPLDHVELRIADPDTGRPLPPGEVGEVWVRTAQTMVGYLNRPDGESALTPDNWLRTGDCGRLDADGYLYLTDRLNDMIISGGENIFPAEVENVLTAHPSIREAAVLGIPDDRWGQSVKAVVVPRPGARVEPAEVIAFCRDRLAHYKCPRRVEIRGDLPRNPAGKVLRRALR</sequence>
<evidence type="ECO:0000259" key="1">
    <source>
        <dbReference type="Pfam" id="PF00501"/>
    </source>
</evidence>
<accession>A0ABW1A4T9</accession>
<proteinExistence type="predicted"/>
<name>A0ABW1A4T9_9ACTN</name>
<dbReference type="PROSITE" id="PS00455">
    <property type="entry name" value="AMP_BINDING"/>
    <property type="match status" value="1"/>
</dbReference>
<dbReference type="Gene3D" id="3.30.300.30">
    <property type="match status" value="1"/>
</dbReference>
<dbReference type="Pfam" id="PF00501">
    <property type="entry name" value="AMP-binding"/>
    <property type="match status" value="1"/>
</dbReference>
<feature type="domain" description="AMP-binding enzyme C-terminal" evidence="2">
    <location>
        <begin position="434"/>
        <end position="509"/>
    </location>
</feature>
<gene>
    <name evidence="3" type="ORF">ACFPZN_28880</name>
</gene>
<dbReference type="InterPro" id="IPR045851">
    <property type="entry name" value="AMP-bd_C_sf"/>
</dbReference>
<feature type="domain" description="AMP-dependent synthetase/ligase" evidence="1">
    <location>
        <begin position="10"/>
        <end position="384"/>
    </location>
</feature>
<dbReference type="SUPFAM" id="SSF56801">
    <property type="entry name" value="Acetyl-CoA synthetase-like"/>
    <property type="match status" value="1"/>
</dbReference>
<evidence type="ECO:0000259" key="2">
    <source>
        <dbReference type="Pfam" id="PF13193"/>
    </source>
</evidence>